<proteinExistence type="inferred from homology"/>
<evidence type="ECO:0000256" key="3">
    <source>
        <dbReference type="RuleBase" id="RU004328"/>
    </source>
</evidence>
<dbReference type="PANTHER" id="PTHR11240">
    <property type="entry name" value="RIBONUCLEASE T2"/>
    <property type="match status" value="1"/>
</dbReference>
<evidence type="ECO:0000313" key="5">
    <source>
        <dbReference type="Proteomes" id="UP000327013"/>
    </source>
</evidence>
<reference evidence="4 5" key="1">
    <citation type="submission" date="2019-06" db="EMBL/GenBank/DDBJ databases">
        <title>A chromosomal-level reference genome of Carpinus fangiana (Coryloideae, Betulaceae).</title>
        <authorList>
            <person name="Yang X."/>
            <person name="Wang Z."/>
            <person name="Zhang L."/>
            <person name="Hao G."/>
            <person name="Liu J."/>
            <person name="Yang Y."/>
        </authorList>
    </citation>
    <scope>NUCLEOTIDE SEQUENCE [LARGE SCALE GENOMIC DNA]</scope>
    <source>
        <strain evidence="4">Cfa_2016G</strain>
        <tissue evidence="4">Leaf</tissue>
    </source>
</reference>
<accession>A0A5N6QVZ7</accession>
<organism evidence="4 5">
    <name type="scientific">Carpinus fangiana</name>
    <dbReference type="NCBI Taxonomy" id="176857"/>
    <lineage>
        <taxon>Eukaryota</taxon>
        <taxon>Viridiplantae</taxon>
        <taxon>Streptophyta</taxon>
        <taxon>Embryophyta</taxon>
        <taxon>Tracheophyta</taxon>
        <taxon>Spermatophyta</taxon>
        <taxon>Magnoliopsida</taxon>
        <taxon>eudicotyledons</taxon>
        <taxon>Gunneridae</taxon>
        <taxon>Pentapetalae</taxon>
        <taxon>rosids</taxon>
        <taxon>fabids</taxon>
        <taxon>Fagales</taxon>
        <taxon>Betulaceae</taxon>
        <taxon>Carpinus</taxon>
    </lineage>
</organism>
<evidence type="ECO:0000256" key="1">
    <source>
        <dbReference type="ARBA" id="ARBA00007469"/>
    </source>
</evidence>
<dbReference type="CDD" id="cd01061">
    <property type="entry name" value="RNase_T2_euk"/>
    <property type="match status" value="1"/>
</dbReference>
<gene>
    <name evidence="4" type="ORF">FH972_007559</name>
</gene>
<dbReference type="Pfam" id="PF00445">
    <property type="entry name" value="Ribonuclease_T2"/>
    <property type="match status" value="1"/>
</dbReference>
<sequence length="245" mass="28493">MYLHLFKSASCQVPVLPPGAPLARKYDFIYFVQQWQISTCYIKSCLKPARAVFSIDGLWPSSYSRKTPSNCCAGSNFVPQKISDLTGRLNLEWPSLLLEDNYELWKDEWENHGSCYQDILPQHAFFKAALELKEKYVLVDMLAEKDIYPYGEIYKVDSITDAIRTATGHNPQIQCDLYKKIPLLSQIFLCFDYNATSIIDCPLKKRCHHDEIMIPFSTWFSKEQARERKWERKKTLVPQFANLGK</sequence>
<dbReference type="GO" id="GO:0006401">
    <property type="term" value="P:RNA catabolic process"/>
    <property type="evidence" value="ECO:0007669"/>
    <property type="project" value="TreeGrafter"/>
</dbReference>
<dbReference type="GO" id="GO:0003723">
    <property type="term" value="F:RNA binding"/>
    <property type="evidence" value="ECO:0007669"/>
    <property type="project" value="InterPro"/>
</dbReference>
<keyword evidence="5" id="KW-1185">Reference proteome</keyword>
<dbReference type="Gene3D" id="3.90.730.10">
    <property type="entry name" value="Ribonuclease T2-like"/>
    <property type="match status" value="1"/>
</dbReference>
<keyword evidence="2" id="KW-1015">Disulfide bond</keyword>
<name>A0A5N6QVZ7_9ROSI</name>
<dbReference type="InterPro" id="IPR036430">
    <property type="entry name" value="RNase_T2-like_sf"/>
</dbReference>
<dbReference type="GO" id="GO:0005576">
    <property type="term" value="C:extracellular region"/>
    <property type="evidence" value="ECO:0007669"/>
    <property type="project" value="TreeGrafter"/>
</dbReference>
<dbReference type="AlphaFoldDB" id="A0A5N6QVZ7"/>
<dbReference type="Proteomes" id="UP000327013">
    <property type="component" value="Chromosome 3"/>
</dbReference>
<dbReference type="OrthoDB" id="435754at2759"/>
<comment type="similarity">
    <text evidence="1 3">Belongs to the RNase T2 family.</text>
</comment>
<dbReference type="InterPro" id="IPR033697">
    <property type="entry name" value="Ribonuclease_T2_eukaryotic"/>
</dbReference>
<evidence type="ECO:0000313" key="4">
    <source>
        <dbReference type="EMBL" id="KAE8021689.1"/>
    </source>
</evidence>
<protein>
    <submittedName>
        <fullName evidence="4">Uncharacterized protein</fullName>
    </submittedName>
</protein>
<dbReference type="GO" id="GO:0033897">
    <property type="term" value="F:ribonuclease T2 activity"/>
    <property type="evidence" value="ECO:0007669"/>
    <property type="project" value="InterPro"/>
</dbReference>
<dbReference type="InterPro" id="IPR001568">
    <property type="entry name" value="RNase_T2-like"/>
</dbReference>
<dbReference type="SUPFAM" id="SSF55895">
    <property type="entry name" value="Ribonuclease Rh-like"/>
    <property type="match status" value="1"/>
</dbReference>
<dbReference type="PANTHER" id="PTHR11240:SF61">
    <property type="entry name" value="EXTRACELLULAR RIBONUCLEASE LE-LIKE ISOFORM X1"/>
    <property type="match status" value="1"/>
</dbReference>
<dbReference type="EMBL" id="CM017323">
    <property type="protein sequence ID" value="KAE8021689.1"/>
    <property type="molecule type" value="Genomic_DNA"/>
</dbReference>
<evidence type="ECO:0000256" key="2">
    <source>
        <dbReference type="ARBA" id="ARBA00023157"/>
    </source>
</evidence>